<feature type="domain" description="LysM" evidence="8">
    <location>
        <begin position="323"/>
        <end position="370"/>
    </location>
</feature>
<evidence type="ECO:0000256" key="7">
    <source>
        <dbReference type="SAM" id="Phobius"/>
    </source>
</evidence>
<organism evidence="9">
    <name type="scientific">marine metagenome</name>
    <dbReference type="NCBI Taxonomy" id="408172"/>
    <lineage>
        <taxon>unclassified sequences</taxon>
        <taxon>metagenomes</taxon>
        <taxon>ecological metagenomes</taxon>
    </lineage>
</organism>
<dbReference type="InterPro" id="IPR018392">
    <property type="entry name" value="LysM"/>
</dbReference>
<evidence type="ECO:0000256" key="6">
    <source>
        <dbReference type="ARBA" id="ARBA00023049"/>
    </source>
</evidence>
<accession>A0A382HP97</accession>
<dbReference type="AlphaFoldDB" id="A0A382HP97"/>
<dbReference type="PANTHER" id="PTHR22726:SF1">
    <property type="entry name" value="METALLOENDOPEPTIDASE OMA1, MITOCHONDRIAL"/>
    <property type="match status" value="1"/>
</dbReference>
<dbReference type="CDD" id="cd07333">
    <property type="entry name" value="M48C_bepA_like"/>
    <property type="match status" value="1"/>
</dbReference>
<dbReference type="GO" id="GO:0004222">
    <property type="term" value="F:metalloendopeptidase activity"/>
    <property type="evidence" value="ECO:0007669"/>
    <property type="project" value="InterPro"/>
</dbReference>
<proteinExistence type="predicted"/>
<dbReference type="InterPro" id="IPR051156">
    <property type="entry name" value="Mito/Outer_Membr_Metalloprot"/>
</dbReference>
<dbReference type="Gene3D" id="3.30.2010.10">
    <property type="entry name" value="Metalloproteases ('zincins'), catalytic domain"/>
    <property type="match status" value="1"/>
</dbReference>
<keyword evidence="3" id="KW-0479">Metal-binding</keyword>
<evidence type="ECO:0000313" key="9">
    <source>
        <dbReference type="EMBL" id="SVB88777.1"/>
    </source>
</evidence>
<keyword evidence="4" id="KW-0378">Hydrolase</keyword>
<dbReference type="GO" id="GO:0016020">
    <property type="term" value="C:membrane"/>
    <property type="evidence" value="ECO:0007669"/>
    <property type="project" value="TreeGrafter"/>
</dbReference>
<evidence type="ECO:0000256" key="1">
    <source>
        <dbReference type="ARBA" id="ARBA00001947"/>
    </source>
</evidence>
<evidence type="ECO:0000256" key="4">
    <source>
        <dbReference type="ARBA" id="ARBA00022801"/>
    </source>
</evidence>
<name>A0A382HP97_9ZZZZ</name>
<keyword evidence="7" id="KW-0812">Transmembrane</keyword>
<dbReference type="PROSITE" id="PS51782">
    <property type="entry name" value="LYSM"/>
    <property type="match status" value="1"/>
</dbReference>
<evidence type="ECO:0000256" key="5">
    <source>
        <dbReference type="ARBA" id="ARBA00022833"/>
    </source>
</evidence>
<protein>
    <recommendedName>
        <fullName evidence="8">LysM domain-containing protein</fullName>
    </recommendedName>
</protein>
<evidence type="ECO:0000256" key="2">
    <source>
        <dbReference type="ARBA" id="ARBA00022670"/>
    </source>
</evidence>
<keyword evidence="7" id="KW-0472">Membrane</keyword>
<dbReference type="InterPro" id="IPR001915">
    <property type="entry name" value="Peptidase_M48"/>
</dbReference>
<sequence>TTSVGPTSKGSLSRDNSLLARENCCYLPPAARRWPKLIFRDALIFVLPFFLVLLVLFSPVISHSVPFISKKTEMAMGKGADEQISKQYGIYQDKELQIYVNRIGQNLVSQLSDKVFPRYYFRIVNSSDINAFALPGGYVYVTLGLLALVNSEAELAGILGHEIGHIIFHHGAKQMVRSIGSTIFSLGGAIASPKNAGQWLTISTAMFQQINLGYGREAEIESDQQGILNSKEAGYSPFGMAQFLKSLRRKEIMSGQSYHAFQASHPETRERIVKAHLMAGRMTSEPESVNSYRDRYLNMIRGLKFEGQKHAGDKKHYKPQYIDFYEVQEGDTFQSIAEKELGDKRKDLDISVLNGRKENSQPQPGELLKIVRNGKFIKDKVLYIKPAMGRNSVLDLPQTKFGKK</sequence>
<dbReference type="EMBL" id="UINC01062299">
    <property type="protein sequence ID" value="SVB88777.1"/>
    <property type="molecule type" value="Genomic_DNA"/>
</dbReference>
<keyword evidence="6" id="KW-0482">Metalloprotease</keyword>
<keyword evidence="5" id="KW-0862">Zinc</keyword>
<evidence type="ECO:0000256" key="3">
    <source>
        <dbReference type="ARBA" id="ARBA00022723"/>
    </source>
</evidence>
<gene>
    <name evidence="9" type="ORF">METZ01_LOCUS241631</name>
</gene>
<dbReference type="Pfam" id="PF01435">
    <property type="entry name" value="Peptidase_M48"/>
    <property type="match status" value="1"/>
</dbReference>
<feature type="non-terminal residue" evidence="9">
    <location>
        <position position="1"/>
    </location>
</feature>
<dbReference type="GO" id="GO:0046872">
    <property type="term" value="F:metal ion binding"/>
    <property type="evidence" value="ECO:0007669"/>
    <property type="project" value="UniProtKB-KW"/>
</dbReference>
<feature type="transmembrane region" description="Helical" evidence="7">
    <location>
        <begin position="42"/>
        <end position="61"/>
    </location>
</feature>
<evidence type="ECO:0000259" key="8">
    <source>
        <dbReference type="PROSITE" id="PS51782"/>
    </source>
</evidence>
<dbReference type="GO" id="GO:0051603">
    <property type="term" value="P:proteolysis involved in protein catabolic process"/>
    <property type="evidence" value="ECO:0007669"/>
    <property type="project" value="TreeGrafter"/>
</dbReference>
<reference evidence="9" key="1">
    <citation type="submission" date="2018-05" db="EMBL/GenBank/DDBJ databases">
        <authorList>
            <person name="Lanie J.A."/>
            <person name="Ng W.-L."/>
            <person name="Kazmierczak K.M."/>
            <person name="Andrzejewski T.M."/>
            <person name="Davidsen T.M."/>
            <person name="Wayne K.J."/>
            <person name="Tettelin H."/>
            <person name="Glass J.I."/>
            <person name="Rusch D."/>
            <person name="Podicherti R."/>
            <person name="Tsui H.-C.T."/>
            <person name="Winkler M.E."/>
        </authorList>
    </citation>
    <scope>NUCLEOTIDE SEQUENCE</scope>
</reference>
<keyword evidence="2" id="KW-0645">Protease</keyword>
<dbReference type="CDD" id="cd00118">
    <property type="entry name" value="LysM"/>
    <property type="match status" value="1"/>
</dbReference>
<comment type="cofactor">
    <cofactor evidence="1">
        <name>Zn(2+)</name>
        <dbReference type="ChEBI" id="CHEBI:29105"/>
    </cofactor>
</comment>
<dbReference type="PANTHER" id="PTHR22726">
    <property type="entry name" value="METALLOENDOPEPTIDASE OMA1"/>
    <property type="match status" value="1"/>
</dbReference>
<keyword evidence="7" id="KW-1133">Transmembrane helix</keyword>